<sequence>MVRYLSARLVGALGVAGLIALALTGCSALPFSKSTPVSSVTESQDAGDDVDFDAAIGQCVYLSGTMMDAKIDHATCGQAPANYVVVAKSPTKEACPSDVDQTYYVTQGGTQQGALCLDTDWVVGQCMTVPSFGDPAHVPCSSTDSDARRILAVLPGATDESGCPDATTNYYTYDQRHKVVCVEKLS</sequence>
<dbReference type="PROSITE" id="PS51257">
    <property type="entry name" value="PROKAR_LIPOPROTEIN"/>
    <property type="match status" value="1"/>
</dbReference>
<dbReference type="EMBL" id="JAAXPC010000001">
    <property type="protein sequence ID" value="NKY00113.1"/>
    <property type="molecule type" value="Genomic_DNA"/>
</dbReference>
<organism evidence="1 2">
    <name type="scientific">Gordonia polyisoprenivorans</name>
    <dbReference type="NCBI Taxonomy" id="84595"/>
    <lineage>
        <taxon>Bacteria</taxon>
        <taxon>Bacillati</taxon>
        <taxon>Actinomycetota</taxon>
        <taxon>Actinomycetes</taxon>
        <taxon>Mycobacteriales</taxon>
        <taxon>Gordoniaceae</taxon>
        <taxon>Gordonia</taxon>
    </lineage>
</organism>
<evidence type="ECO:0008006" key="3">
    <source>
        <dbReference type="Google" id="ProtNLM"/>
    </source>
</evidence>
<dbReference type="AlphaFoldDB" id="A0A846WGR1"/>
<accession>A0A846WGR1</accession>
<name>A0A846WGR1_9ACTN</name>
<gene>
    <name evidence="1" type="ORF">HGA05_00775</name>
</gene>
<evidence type="ECO:0000313" key="1">
    <source>
        <dbReference type="EMBL" id="NKY00113.1"/>
    </source>
</evidence>
<dbReference type="Proteomes" id="UP000563898">
    <property type="component" value="Unassembled WGS sequence"/>
</dbReference>
<evidence type="ECO:0000313" key="2">
    <source>
        <dbReference type="Proteomes" id="UP000563898"/>
    </source>
</evidence>
<dbReference type="RefSeq" id="WP_006372457.1">
    <property type="nucleotide sequence ID" value="NZ_JAAXPC010000001.1"/>
</dbReference>
<reference evidence="1 2" key="1">
    <citation type="submission" date="2020-04" db="EMBL/GenBank/DDBJ databases">
        <title>MicrobeNet Type strains.</title>
        <authorList>
            <person name="Nicholson A.C."/>
        </authorList>
    </citation>
    <scope>NUCLEOTIDE SEQUENCE [LARGE SCALE GENOMIC DNA]</scope>
    <source>
        <strain evidence="1 2">ATCC BAA-14</strain>
    </source>
</reference>
<proteinExistence type="predicted"/>
<comment type="caution">
    <text evidence="1">The sequence shown here is derived from an EMBL/GenBank/DDBJ whole genome shotgun (WGS) entry which is preliminary data.</text>
</comment>
<protein>
    <recommendedName>
        <fullName evidence="3">Lipoprotein LppU</fullName>
    </recommendedName>
</protein>